<reference evidence="2 3" key="1">
    <citation type="submission" date="2013-04" db="EMBL/GenBank/DDBJ databases">
        <title>Oceanococcus atlanticus 22II-S10r2 Genome Sequencing.</title>
        <authorList>
            <person name="Lai Q."/>
            <person name="Li G."/>
            <person name="Shao Z."/>
        </authorList>
    </citation>
    <scope>NUCLEOTIDE SEQUENCE [LARGE SCALE GENOMIC DNA]</scope>
    <source>
        <strain evidence="2 3">22II-S10r2</strain>
    </source>
</reference>
<feature type="chain" id="PRO_5012847255" description="Lipoprotein" evidence="1">
    <location>
        <begin position="37"/>
        <end position="148"/>
    </location>
</feature>
<gene>
    <name evidence="2" type="ORF">ATO7_02770</name>
</gene>
<evidence type="ECO:0008006" key="4">
    <source>
        <dbReference type="Google" id="ProtNLM"/>
    </source>
</evidence>
<name>A0A1Y1SGH9_9GAMM</name>
<evidence type="ECO:0000313" key="3">
    <source>
        <dbReference type="Proteomes" id="UP000192342"/>
    </source>
</evidence>
<proteinExistence type="predicted"/>
<keyword evidence="3" id="KW-1185">Reference proteome</keyword>
<feature type="signal peptide" evidence="1">
    <location>
        <begin position="1"/>
        <end position="36"/>
    </location>
</feature>
<dbReference type="PROSITE" id="PS51257">
    <property type="entry name" value="PROKAR_LIPOPROTEIN"/>
    <property type="match status" value="1"/>
</dbReference>
<keyword evidence="1" id="KW-0732">Signal</keyword>
<accession>A0A1Y1SGH9</accession>
<dbReference type="Proteomes" id="UP000192342">
    <property type="component" value="Unassembled WGS sequence"/>
</dbReference>
<sequence>MQCGASKHRQYLTMLRPTHKLLFATVTLTGCFAAQALFVDTQNTASAAQIEQLTSRLALCPELSPSVATALDQHHGFLPATISDELTDQIRQCERQRRHLPNNARTHMAYTALAALAHSQSGTRYTGGDATHPEHTPLRLKLSQQLQQ</sequence>
<organism evidence="2 3">
    <name type="scientific">Oceanococcus atlanticus</name>
    <dbReference type="NCBI Taxonomy" id="1317117"/>
    <lineage>
        <taxon>Bacteria</taxon>
        <taxon>Pseudomonadati</taxon>
        <taxon>Pseudomonadota</taxon>
        <taxon>Gammaproteobacteria</taxon>
        <taxon>Chromatiales</taxon>
        <taxon>Oceanococcaceae</taxon>
        <taxon>Oceanococcus</taxon>
    </lineage>
</organism>
<evidence type="ECO:0000313" key="2">
    <source>
        <dbReference type="EMBL" id="ORE88763.1"/>
    </source>
</evidence>
<dbReference type="EMBL" id="AQQV01000001">
    <property type="protein sequence ID" value="ORE88763.1"/>
    <property type="molecule type" value="Genomic_DNA"/>
</dbReference>
<protein>
    <recommendedName>
        <fullName evidence="4">Lipoprotein</fullName>
    </recommendedName>
</protein>
<evidence type="ECO:0000256" key="1">
    <source>
        <dbReference type="SAM" id="SignalP"/>
    </source>
</evidence>
<comment type="caution">
    <text evidence="2">The sequence shown here is derived from an EMBL/GenBank/DDBJ whole genome shotgun (WGS) entry which is preliminary data.</text>
</comment>
<dbReference type="AlphaFoldDB" id="A0A1Y1SGH9"/>